<proteinExistence type="predicted"/>
<evidence type="ECO:0000256" key="1">
    <source>
        <dbReference type="ARBA" id="ARBA00023172"/>
    </source>
</evidence>
<dbReference type="GO" id="GO:0015074">
    <property type="term" value="P:DNA integration"/>
    <property type="evidence" value="ECO:0007669"/>
    <property type="project" value="InterPro"/>
</dbReference>
<dbReference type="InterPro" id="IPR011010">
    <property type="entry name" value="DNA_brk_join_enz"/>
</dbReference>
<dbReference type="InterPro" id="IPR013762">
    <property type="entry name" value="Integrase-like_cat_sf"/>
</dbReference>
<dbReference type="EMBL" id="MAYW01000005">
    <property type="protein sequence ID" value="ODS34499.1"/>
    <property type="molecule type" value="Genomic_DNA"/>
</dbReference>
<dbReference type="AlphaFoldDB" id="A0A1E3XFY3"/>
<dbReference type="GO" id="GO:0003677">
    <property type="term" value="F:DNA binding"/>
    <property type="evidence" value="ECO:0007669"/>
    <property type="project" value="InterPro"/>
</dbReference>
<dbReference type="GO" id="GO:0006310">
    <property type="term" value="P:DNA recombination"/>
    <property type="evidence" value="ECO:0007669"/>
    <property type="project" value="UniProtKB-KW"/>
</dbReference>
<reference evidence="3 4" key="1">
    <citation type="submission" date="2016-07" db="EMBL/GenBank/DDBJ databases">
        <title>Draft genome of Scalindua rubra, obtained from a brine-seawater interface in the Red Sea, sheds light on salt adaptation in anammox bacteria.</title>
        <authorList>
            <person name="Speth D.R."/>
            <person name="Lagkouvardos I."/>
            <person name="Wang Y."/>
            <person name="Qian P.-Y."/>
            <person name="Dutilh B.E."/>
            <person name="Jetten M.S."/>
        </authorList>
    </citation>
    <scope>NUCLEOTIDE SEQUENCE [LARGE SCALE GENOMIC DNA]</scope>
    <source>
        <strain evidence="3">BSI-1</strain>
    </source>
</reference>
<sequence>MWSVVREKAGLDRSVRLYEAARHSFASQIINSGVSVYSVSHLLGHSNIKTTEKYLHSDLEKLKIDISNLSLEEKVTKLAKEKNVDNSQI</sequence>
<dbReference type="Pfam" id="PF00589">
    <property type="entry name" value="Phage_integrase"/>
    <property type="match status" value="1"/>
</dbReference>
<dbReference type="InterPro" id="IPR002104">
    <property type="entry name" value="Integrase_catalytic"/>
</dbReference>
<organism evidence="3 4">
    <name type="scientific">Candidatus Scalindua rubra</name>
    <dbReference type="NCBI Taxonomy" id="1872076"/>
    <lineage>
        <taxon>Bacteria</taxon>
        <taxon>Pseudomonadati</taxon>
        <taxon>Planctomycetota</taxon>
        <taxon>Candidatus Brocadiia</taxon>
        <taxon>Candidatus Brocadiales</taxon>
        <taxon>Candidatus Scalinduaceae</taxon>
        <taxon>Candidatus Scalindua</taxon>
    </lineage>
</organism>
<dbReference type="PROSITE" id="PS51898">
    <property type="entry name" value="TYR_RECOMBINASE"/>
    <property type="match status" value="1"/>
</dbReference>
<comment type="caution">
    <text evidence="3">The sequence shown here is derived from an EMBL/GenBank/DDBJ whole genome shotgun (WGS) entry which is preliminary data.</text>
</comment>
<evidence type="ECO:0000259" key="2">
    <source>
        <dbReference type="PROSITE" id="PS51898"/>
    </source>
</evidence>
<gene>
    <name evidence="3" type="ORF">SCARUB_00375</name>
</gene>
<evidence type="ECO:0000313" key="3">
    <source>
        <dbReference type="EMBL" id="ODS34499.1"/>
    </source>
</evidence>
<keyword evidence="1" id="KW-0233">DNA recombination</keyword>
<protein>
    <submittedName>
        <fullName evidence="3">Integrase</fullName>
    </submittedName>
</protein>
<accession>A0A1E3XFY3</accession>
<evidence type="ECO:0000313" key="4">
    <source>
        <dbReference type="Proteomes" id="UP000094056"/>
    </source>
</evidence>
<dbReference type="SUPFAM" id="SSF56349">
    <property type="entry name" value="DNA breaking-rejoining enzymes"/>
    <property type="match status" value="1"/>
</dbReference>
<name>A0A1E3XFY3_9BACT</name>
<dbReference type="Proteomes" id="UP000094056">
    <property type="component" value="Unassembled WGS sequence"/>
</dbReference>
<feature type="domain" description="Tyr recombinase" evidence="2">
    <location>
        <begin position="1"/>
        <end position="67"/>
    </location>
</feature>
<dbReference type="Gene3D" id="1.10.443.10">
    <property type="entry name" value="Intergrase catalytic core"/>
    <property type="match status" value="1"/>
</dbReference>